<feature type="compositionally biased region" description="Low complexity" evidence="1">
    <location>
        <begin position="207"/>
        <end position="223"/>
    </location>
</feature>
<dbReference type="AlphaFoldDB" id="A0A1J4K581"/>
<dbReference type="GO" id="GO:0006401">
    <property type="term" value="P:RNA catabolic process"/>
    <property type="evidence" value="ECO:0007669"/>
    <property type="project" value="TreeGrafter"/>
</dbReference>
<accession>A0A1J4K581</accession>
<evidence type="ECO:0000313" key="2">
    <source>
        <dbReference type="EMBL" id="OHT06138.1"/>
    </source>
</evidence>
<dbReference type="InterPro" id="IPR040456">
    <property type="entry name" value="RNase_H2_suB"/>
</dbReference>
<evidence type="ECO:0000256" key="1">
    <source>
        <dbReference type="SAM" id="MobiDB-lite"/>
    </source>
</evidence>
<organism evidence="2 3">
    <name type="scientific">Tritrichomonas foetus</name>
    <dbReference type="NCBI Taxonomy" id="1144522"/>
    <lineage>
        <taxon>Eukaryota</taxon>
        <taxon>Metamonada</taxon>
        <taxon>Parabasalia</taxon>
        <taxon>Tritrichomonadida</taxon>
        <taxon>Tritrichomonadidae</taxon>
        <taxon>Tritrichomonas</taxon>
    </lineage>
</organism>
<evidence type="ECO:0000313" key="3">
    <source>
        <dbReference type="Proteomes" id="UP000179807"/>
    </source>
</evidence>
<gene>
    <name evidence="2" type="ORF">TRFO_25921</name>
</gene>
<dbReference type="PANTHER" id="PTHR13383:SF11">
    <property type="entry name" value="RIBONUCLEASE H2 SUBUNIT B"/>
    <property type="match status" value="1"/>
</dbReference>
<feature type="region of interest" description="Disordered" evidence="1">
    <location>
        <begin position="203"/>
        <end position="258"/>
    </location>
</feature>
<dbReference type="PANTHER" id="PTHR13383">
    <property type="entry name" value="RIBONUCLEASE H2 SUBUNIT B"/>
    <property type="match status" value="1"/>
</dbReference>
<dbReference type="GO" id="GO:0005654">
    <property type="term" value="C:nucleoplasm"/>
    <property type="evidence" value="ECO:0007669"/>
    <property type="project" value="TreeGrafter"/>
</dbReference>
<reference evidence="2" key="1">
    <citation type="submission" date="2016-10" db="EMBL/GenBank/DDBJ databases">
        <authorList>
            <person name="Benchimol M."/>
            <person name="Almeida L.G."/>
            <person name="Vasconcelos A.T."/>
            <person name="Perreira-Neves A."/>
            <person name="Rosa I.A."/>
            <person name="Tasca T."/>
            <person name="Bogo M.R."/>
            <person name="de Souza W."/>
        </authorList>
    </citation>
    <scope>NUCLEOTIDE SEQUENCE [LARGE SCALE GENOMIC DNA]</scope>
    <source>
        <strain evidence="2">K</strain>
    </source>
</reference>
<comment type="caution">
    <text evidence="2">The sequence shown here is derived from an EMBL/GenBank/DDBJ whole genome shotgun (WGS) entry which is preliminary data.</text>
</comment>
<dbReference type="GeneID" id="94839346"/>
<name>A0A1J4K581_9EUKA</name>
<dbReference type="GO" id="GO:0032299">
    <property type="term" value="C:ribonuclease H2 complex"/>
    <property type="evidence" value="ECO:0007669"/>
    <property type="project" value="InterPro"/>
</dbReference>
<sequence length="275" mass="31894">MRISLLPQNLPSHPLVTFIKHPRTNQLSPFIITDSKLYEILEVGKSPSSFLLMHQSISNGDLLIAAEIHPLFLAIPLIMERSSELYSLDGYFDNTELQTIEFLIKPHFPKVCEAVQVDQYVVWTYNEKKMMDWLCLKISRLITYVYRNNPNDDYVLVEQAFDIIRHYIRASLAQKLKEELQKRYPGSFPKIVLNISQNHTRRQIKPLNSSSVDDLSRSDSTSLENEKKDSQQNSPKTRKDQGNQPRVNKRASKKKSEVKIAKNCLESFFAPQKKK</sequence>
<proteinExistence type="predicted"/>
<dbReference type="RefSeq" id="XP_068359274.1">
    <property type="nucleotide sequence ID" value="XM_068504642.1"/>
</dbReference>
<dbReference type="VEuPathDB" id="TrichDB:TRFO_25921"/>
<dbReference type="EMBL" id="MLAK01000735">
    <property type="protein sequence ID" value="OHT06138.1"/>
    <property type="molecule type" value="Genomic_DNA"/>
</dbReference>
<dbReference type="Proteomes" id="UP000179807">
    <property type="component" value="Unassembled WGS sequence"/>
</dbReference>
<keyword evidence="3" id="KW-1185">Reference proteome</keyword>
<dbReference type="Gene3D" id="1.10.20.120">
    <property type="match status" value="1"/>
</dbReference>
<dbReference type="OrthoDB" id="29098at2759"/>
<protein>
    <submittedName>
        <fullName evidence="2">Uncharacterized protein</fullName>
    </submittedName>
</protein>